<reference evidence="2 3" key="1">
    <citation type="submission" date="2018-01" db="EMBL/GenBank/DDBJ databases">
        <authorList>
            <person name="Paulsen S."/>
            <person name="Gram L.K."/>
        </authorList>
    </citation>
    <scope>NUCLEOTIDE SEQUENCE [LARGE SCALE GENOMIC DNA]</scope>
    <source>
        <strain evidence="2 3">S2599</strain>
    </source>
</reference>
<evidence type="ECO:0000313" key="2">
    <source>
        <dbReference type="EMBL" id="TMP35873.1"/>
    </source>
</evidence>
<name>A0A5S3WZ65_9GAMM</name>
<evidence type="ECO:0000313" key="3">
    <source>
        <dbReference type="Proteomes" id="UP000306719"/>
    </source>
</evidence>
<gene>
    <name evidence="2" type="ORF">CWB98_15610</name>
</gene>
<reference evidence="3" key="2">
    <citation type="submission" date="2019-06" db="EMBL/GenBank/DDBJ databases">
        <title>Co-occurence of chitin degradation, pigmentation and bioactivity in marine Pseudoalteromonas.</title>
        <authorList>
            <person name="Sonnenschein E.C."/>
            <person name="Bech P.K."/>
        </authorList>
    </citation>
    <scope>NUCLEOTIDE SEQUENCE [LARGE SCALE GENOMIC DNA]</scope>
    <source>
        <strain evidence="3">S2599</strain>
    </source>
</reference>
<dbReference type="OrthoDB" id="9968313at2"/>
<accession>A0A5S3WZ65</accession>
<dbReference type="Proteomes" id="UP000306719">
    <property type="component" value="Unassembled WGS sequence"/>
</dbReference>
<keyword evidence="1" id="KW-1133">Transmembrane helix</keyword>
<dbReference type="AlphaFoldDB" id="A0A5S3WZ65"/>
<keyword evidence="1" id="KW-0812">Transmembrane</keyword>
<feature type="transmembrane region" description="Helical" evidence="1">
    <location>
        <begin position="6"/>
        <end position="25"/>
    </location>
</feature>
<dbReference type="RefSeq" id="WP_138545672.1">
    <property type="nucleotide sequence ID" value="NZ_PNCJ01000020.1"/>
</dbReference>
<organism evidence="2 3">
    <name type="scientific">Pseudoalteromonas rubra</name>
    <dbReference type="NCBI Taxonomy" id="43658"/>
    <lineage>
        <taxon>Bacteria</taxon>
        <taxon>Pseudomonadati</taxon>
        <taxon>Pseudomonadota</taxon>
        <taxon>Gammaproteobacteria</taxon>
        <taxon>Alteromonadales</taxon>
        <taxon>Pseudoalteromonadaceae</taxon>
        <taxon>Pseudoalteromonas</taxon>
    </lineage>
</organism>
<evidence type="ECO:0000256" key="1">
    <source>
        <dbReference type="SAM" id="Phobius"/>
    </source>
</evidence>
<protein>
    <submittedName>
        <fullName evidence="2">Uncharacterized protein</fullName>
    </submittedName>
</protein>
<proteinExistence type="predicted"/>
<keyword evidence="1" id="KW-0472">Membrane</keyword>
<comment type="caution">
    <text evidence="2">The sequence shown here is derived from an EMBL/GenBank/DDBJ whole genome shotgun (WGS) entry which is preliminary data.</text>
</comment>
<dbReference type="EMBL" id="PNCJ01000020">
    <property type="protein sequence ID" value="TMP35873.1"/>
    <property type="molecule type" value="Genomic_DNA"/>
</dbReference>
<sequence length="186" mass="21314">MKLSIMLQIVAVLLSVISLIVTFRARKGTIKTSSKLTLVEGKPIAAIRALKKGQKRLVIQSIRLSIHTWDYAPKLVNSGLPKVLNVIEDVFCPEYHFVSDDAIQYSIENKQMEEGDELCAYVDLDAMMESFINSGETMHSKFFFELVIFTLKVEVYCTDGNSFKVSAHRDIKSYLRNKYLNDERFY</sequence>